<evidence type="ECO:0000259" key="3">
    <source>
        <dbReference type="Pfam" id="PF18962"/>
    </source>
</evidence>
<keyword evidence="1 2" id="KW-0732">Signal</keyword>
<dbReference type="EMBL" id="QGGP01000002">
    <property type="protein sequence ID" value="PWK19761.1"/>
    <property type="molecule type" value="Genomic_DNA"/>
</dbReference>
<dbReference type="InterPro" id="IPR013517">
    <property type="entry name" value="FG-GAP"/>
</dbReference>
<dbReference type="Gene3D" id="2.130.10.130">
    <property type="entry name" value="Integrin alpha, N-terminal"/>
    <property type="match status" value="1"/>
</dbReference>
<dbReference type="NCBIfam" id="TIGR04183">
    <property type="entry name" value="Por_Secre_tail"/>
    <property type="match status" value="1"/>
</dbReference>
<evidence type="ECO:0000313" key="5">
    <source>
        <dbReference type="Proteomes" id="UP000245430"/>
    </source>
</evidence>
<gene>
    <name evidence="4" type="ORF">LX78_01111</name>
</gene>
<feature type="domain" description="Secretion system C-terminal sorting" evidence="3">
    <location>
        <begin position="400"/>
        <end position="461"/>
    </location>
</feature>
<reference evidence="4 5" key="1">
    <citation type="submission" date="2018-05" db="EMBL/GenBank/DDBJ databases">
        <title>Genomic Encyclopedia of Archaeal and Bacterial Type Strains, Phase II (KMG-II): from individual species to whole genera.</title>
        <authorList>
            <person name="Goeker M."/>
        </authorList>
    </citation>
    <scope>NUCLEOTIDE SEQUENCE [LARGE SCALE GENOMIC DNA]</scope>
    <source>
        <strain evidence="4 5">DSM 22637</strain>
    </source>
</reference>
<proteinExistence type="predicted"/>
<keyword evidence="5" id="KW-1185">Reference proteome</keyword>
<dbReference type="SUPFAM" id="SSF69318">
    <property type="entry name" value="Integrin alpha N-terminal domain"/>
    <property type="match status" value="1"/>
</dbReference>
<protein>
    <submittedName>
        <fullName evidence="4">Putative secreted protein (Por secretion system target)</fullName>
    </submittedName>
</protein>
<dbReference type="RefSeq" id="WP_109681640.1">
    <property type="nucleotide sequence ID" value="NZ_QGGP01000002.1"/>
</dbReference>
<dbReference type="Pfam" id="PF18962">
    <property type="entry name" value="Por_Secre_tail"/>
    <property type="match status" value="1"/>
</dbReference>
<feature type="signal peptide" evidence="2">
    <location>
        <begin position="1"/>
        <end position="22"/>
    </location>
</feature>
<feature type="chain" id="PRO_5016462105" evidence="2">
    <location>
        <begin position="23"/>
        <end position="467"/>
    </location>
</feature>
<dbReference type="PANTHER" id="PTHR44103">
    <property type="entry name" value="PROPROTEIN CONVERTASE P"/>
    <property type="match status" value="1"/>
</dbReference>
<accession>A0A316DNY2</accession>
<dbReference type="Pfam" id="PF13517">
    <property type="entry name" value="FG-GAP_3"/>
    <property type="match status" value="1"/>
</dbReference>
<dbReference type="PANTHER" id="PTHR44103:SF1">
    <property type="entry name" value="PROPROTEIN CONVERTASE P"/>
    <property type="match status" value="1"/>
</dbReference>
<organism evidence="4 5">
    <name type="scientific">Xanthomarina spongicola</name>
    <dbReference type="NCBI Taxonomy" id="570520"/>
    <lineage>
        <taxon>Bacteria</taxon>
        <taxon>Pseudomonadati</taxon>
        <taxon>Bacteroidota</taxon>
        <taxon>Flavobacteriia</taxon>
        <taxon>Flavobacteriales</taxon>
        <taxon>Flavobacteriaceae</taxon>
        <taxon>Xanthomarina</taxon>
    </lineage>
</organism>
<dbReference type="AlphaFoldDB" id="A0A316DNY2"/>
<dbReference type="Proteomes" id="UP000245430">
    <property type="component" value="Unassembled WGS sequence"/>
</dbReference>
<evidence type="ECO:0000313" key="4">
    <source>
        <dbReference type="EMBL" id="PWK19761.1"/>
    </source>
</evidence>
<evidence type="ECO:0000256" key="1">
    <source>
        <dbReference type="ARBA" id="ARBA00022729"/>
    </source>
</evidence>
<dbReference type="InterPro" id="IPR028994">
    <property type="entry name" value="Integrin_alpha_N"/>
</dbReference>
<evidence type="ECO:0000256" key="2">
    <source>
        <dbReference type="SAM" id="SignalP"/>
    </source>
</evidence>
<dbReference type="OrthoDB" id="9816120at2"/>
<name>A0A316DNY2_9FLAO</name>
<comment type="caution">
    <text evidence="4">The sequence shown here is derived from an EMBL/GenBank/DDBJ whole genome shotgun (WGS) entry which is preliminary data.</text>
</comment>
<dbReference type="InterPro" id="IPR026444">
    <property type="entry name" value="Secre_tail"/>
</dbReference>
<sequence>MKKQILTLLFLNAIIIAGFSQAEAFITHTVGTTASASPYVIASGHLNSGSHPDIVVGTQTNSVEIYINNEDDTFAAPMVKTLTQVNGVHIADLDGINGNDILATSYDGDKLVWYANNGDGTFADEAIISSTVDGPGTIVTGFIDSDTTLDIALAVYGGDGDTDRVIWFANDGLPWTEQDVIPATAGLGCGNIDIADVDGDTDLDIVVANVDTGTVELYYNNYNPLTDNDPVSFTESAGGDISTGNTYLFGLAFGDVNDDSYLDILKVDLYGPQIAYYQNDGSGTFSEVIVNNTHPYPSIAFVADLNNDSYNDIIAADGLNANDDVFWFESDAVGGLGSETIIRDNNFHNQVYGFTINDFDNDGDIDIATIGYQDNRLKWIENELNLLSIPAIELSSDVSIYPNPTSNRINFKGITEKTNVSVYDILGKKIISQSINVNQALDVSKLQNGIYILRLDDLNSSFKFVKE</sequence>